<evidence type="ECO:0000256" key="2">
    <source>
        <dbReference type="SAM" id="MobiDB-lite"/>
    </source>
</evidence>
<evidence type="ECO:0000313" key="4">
    <source>
        <dbReference type="Proteomes" id="UP001628156"/>
    </source>
</evidence>
<dbReference type="Proteomes" id="UP001628156">
    <property type="component" value="Unassembled WGS sequence"/>
</dbReference>
<comment type="caution">
    <text evidence="3">The sequence shown here is derived from an EMBL/GenBank/DDBJ whole genome shotgun (WGS) entry which is preliminary data.</text>
</comment>
<dbReference type="EMBL" id="BAAFRS010000166">
    <property type="protein sequence ID" value="GAB1223939.1"/>
    <property type="molecule type" value="Genomic_DNA"/>
</dbReference>
<evidence type="ECO:0000256" key="1">
    <source>
        <dbReference type="SAM" id="Coils"/>
    </source>
</evidence>
<reference evidence="3 4" key="1">
    <citation type="journal article" date="2019" name="PLoS Negl. Trop. Dis.">
        <title>Whole genome sequencing of Entamoeba nuttalli reveals mammalian host-related molecular signatures and a novel octapeptide-repeat surface protein.</title>
        <authorList>
            <person name="Tanaka M."/>
            <person name="Makiuchi T."/>
            <person name="Komiyama T."/>
            <person name="Shiina T."/>
            <person name="Osaki K."/>
            <person name="Tachibana H."/>
        </authorList>
    </citation>
    <scope>NUCLEOTIDE SEQUENCE [LARGE SCALE GENOMIC DNA]</scope>
    <source>
        <strain evidence="3 4">P19-061405</strain>
    </source>
</reference>
<keyword evidence="1" id="KW-0175">Coiled coil</keyword>
<organism evidence="3 4">
    <name type="scientific">Entamoeba nuttalli</name>
    <dbReference type="NCBI Taxonomy" id="412467"/>
    <lineage>
        <taxon>Eukaryota</taxon>
        <taxon>Amoebozoa</taxon>
        <taxon>Evosea</taxon>
        <taxon>Archamoebae</taxon>
        <taxon>Mastigamoebida</taxon>
        <taxon>Entamoebidae</taxon>
        <taxon>Entamoeba</taxon>
    </lineage>
</organism>
<protein>
    <submittedName>
        <fullName evidence="3">Uncharacterized protein</fullName>
    </submittedName>
</protein>
<feature type="region of interest" description="Disordered" evidence="2">
    <location>
        <begin position="103"/>
        <end position="131"/>
    </location>
</feature>
<feature type="coiled-coil region" evidence="1">
    <location>
        <begin position="69"/>
        <end position="103"/>
    </location>
</feature>
<name>A0ABQ0DM50_9EUKA</name>
<gene>
    <name evidence="3" type="ORF">ENUP19_0166G0035</name>
</gene>
<proteinExistence type="predicted"/>
<sequence>MYGTVKEDNRKQIHGSEDETVVEERDLKISDVMCLQMDFKKIIDECNILVKGNDLSLGNDPLYCFKCIIEGNIELIERIEKEIKAFKKRNALFINTLKELKKRKEREDRIDELEKKKEEETKPERRKTRPL</sequence>
<evidence type="ECO:0000313" key="3">
    <source>
        <dbReference type="EMBL" id="GAB1223939.1"/>
    </source>
</evidence>
<accession>A0ABQ0DM50</accession>
<keyword evidence="4" id="KW-1185">Reference proteome</keyword>
<feature type="compositionally biased region" description="Basic and acidic residues" evidence="2">
    <location>
        <begin position="105"/>
        <end position="123"/>
    </location>
</feature>